<organism evidence="1 2">
    <name type="scientific">Ancylobacter tetraedralis</name>
    <dbReference type="NCBI Taxonomy" id="217068"/>
    <lineage>
        <taxon>Bacteria</taxon>
        <taxon>Pseudomonadati</taxon>
        <taxon>Pseudomonadota</taxon>
        <taxon>Alphaproteobacteria</taxon>
        <taxon>Hyphomicrobiales</taxon>
        <taxon>Xanthobacteraceae</taxon>
        <taxon>Ancylobacter</taxon>
    </lineage>
</organism>
<evidence type="ECO:0000313" key="2">
    <source>
        <dbReference type="Proteomes" id="UP000533469"/>
    </source>
</evidence>
<gene>
    <name evidence="1" type="ORF">FHS55_004522</name>
</gene>
<protein>
    <submittedName>
        <fullName evidence="1">Uncharacterized protein</fullName>
    </submittedName>
</protein>
<name>A0A839ZH26_9HYPH</name>
<comment type="caution">
    <text evidence="1">The sequence shown here is derived from an EMBL/GenBank/DDBJ whole genome shotgun (WGS) entry which is preliminary data.</text>
</comment>
<dbReference type="RefSeq" id="WP_183192069.1">
    <property type="nucleotide sequence ID" value="NZ_JACICD010000016.1"/>
</dbReference>
<evidence type="ECO:0000313" key="1">
    <source>
        <dbReference type="EMBL" id="MBB3773877.1"/>
    </source>
</evidence>
<sequence length="250" mass="27689">MALAPTDDMTTLRIHYQTDGLLAAADVAAMLREVATAFERYTRRRARHAHLRLAVRRVEVSSLLVDLVVMGAVAGQVAIEHREALYGFTGFIADTLSILKGLKPGEPKPADVRMIDALQKPVAKAGAQQVNVFVVGDGNTVTIDREAIRQMQSHREQASVRAVQQVEAPRAQPDIDLPMRGQPRLLALHGKFGTVFDVRGQWYVRLEGEDGVLNPLQLENGVTVQDGQAYQFDGVWEGRRYRIRAARSLT</sequence>
<proteinExistence type="predicted"/>
<dbReference type="EMBL" id="JACICD010000016">
    <property type="protein sequence ID" value="MBB3773877.1"/>
    <property type="molecule type" value="Genomic_DNA"/>
</dbReference>
<keyword evidence="2" id="KW-1185">Reference proteome</keyword>
<reference evidence="1 2" key="1">
    <citation type="submission" date="2020-08" db="EMBL/GenBank/DDBJ databases">
        <title>Genomic Encyclopedia of Type Strains, Phase IV (KMG-IV): sequencing the most valuable type-strain genomes for metagenomic binning, comparative biology and taxonomic classification.</title>
        <authorList>
            <person name="Goeker M."/>
        </authorList>
    </citation>
    <scope>NUCLEOTIDE SEQUENCE [LARGE SCALE GENOMIC DNA]</scope>
    <source>
        <strain evidence="1 2">DSM 5895</strain>
    </source>
</reference>
<accession>A0A839ZH26</accession>
<dbReference type="AlphaFoldDB" id="A0A839ZH26"/>
<dbReference type="Proteomes" id="UP000533469">
    <property type="component" value="Unassembled WGS sequence"/>
</dbReference>